<dbReference type="OrthoDB" id="8193498at2759"/>
<dbReference type="Proteomes" id="UP001142055">
    <property type="component" value="Chromosome 1"/>
</dbReference>
<evidence type="ECO:0000256" key="2">
    <source>
        <dbReference type="ARBA" id="ARBA00007363"/>
    </source>
</evidence>
<gene>
    <name evidence="7" type="ORF">RDWZM_003406</name>
</gene>
<reference evidence="7" key="1">
    <citation type="submission" date="2022-12" db="EMBL/GenBank/DDBJ databases">
        <title>Genome assemblies of Blomia tropicalis.</title>
        <authorList>
            <person name="Cui Y."/>
        </authorList>
    </citation>
    <scope>NUCLEOTIDE SEQUENCE</scope>
    <source>
        <tissue evidence="7">Adult mites</tissue>
    </source>
</reference>
<dbReference type="PANTHER" id="PTHR13674:SF5">
    <property type="entry name" value="UPF0389 PROTEIN CG9231"/>
    <property type="match status" value="1"/>
</dbReference>
<protein>
    <submittedName>
        <fullName evidence="7">Uncharacterized protein</fullName>
    </submittedName>
</protein>
<evidence type="ECO:0000256" key="4">
    <source>
        <dbReference type="ARBA" id="ARBA00022989"/>
    </source>
</evidence>
<feature type="transmembrane region" description="Helical" evidence="6">
    <location>
        <begin position="48"/>
        <end position="68"/>
    </location>
</feature>
<evidence type="ECO:0000313" key="8">
    <source>
        <dbReference type="Proteomes" id="UP001142055"/>
    </source>
</evidence>
<keyword evidence="4 6" id="KW-1133">Transmembrane helix</keyword>
<name>A0A9Q0RT05_BLOTA</name>
<organism evidence="7 8">
    <name type="scientific">Blomia tropicalis</name>
    <name type="common">Mite</name>
    <dbReference type="NCBI Taxonomy" id="40697"/>
    <lineage>
        <taxon>Eukaryota</taxon>
        <taxon>Metazoa</taxon>
        <taxon>Ecdysozoa</taxon>
        <taxon>Arthropoda</taxon>
        <taxon>Chelicerata</taxon>
        <taxon>Arachnida</taxon>
        <taxon>Acari</taxon>
        <taxon>Acariformes</taxon>
        <taxon>Sarcoptiformes</taxon>
        <taxon>Astigmata</taxon>
        <taxon>Glycyphagoidea</taxon>
        <taxon>Echimyopodidae</taxon>
        <taxon>Blomia</taxon>
    </lineage>
</organism>
<evidence type="ECO:0000256" key="5">
    <source>
        <dbReference type="ARBA" id="ARBA00023136"/>
    </source>
</evidence>
<evidence type="ECO:0000256" key="6">
    <source>
        <dbReference type="SAM" id="Phobius"/>
    </source>
</evidence>
<comment type="similarity">
    <text evidence="2">Belongs to the UPF0389 family.</text>
</comment>
<dbReference type="AlphaFoldDB" id="A0A9Q0RT05"/>
<sequence>MSTDSKGHSPTAIDKWLLVRYKKYASKEEIPNTVSSIMMRRVHDRARVHVSIGMMFLAAAGMFANALLGKYNASHGLTLEKIAQDYQSQYKQRKEG</sequence>
<evidence type="ECO:0000256" key="1">
    <source>
        <dbReference type="ARBA" id="ARBA00004167"/>
    </source>
</evidence>
<accession>A0A9Q0RT05</accession>
<dbReference type="EMBL" id="JAPWDV010000001">
    <property type="protein sequence ID" value="KAJ6224861.1"/>
    <property type="molecule type" value="Genomic_DNA"/>
</dbReference>
<comment type="subcellular location">
    <subcellularLocation>
        <location evidence="1">Membrane</location>
        <topology evidence="1">Single-pass membrane protein</topology>
    </subcellularLocation>
</comment>
<evidence type="ECO:0000313" key="7">
    <source>
        <dbReference type="EMBL" id="KAJ6224861.1"/>
    </source>
</evidence>
<dbReference type="InterPro" id="IPR009432">
    <property type="entry name" value="DUF1075"/>
</dbReference>
<keyword evidence="8" id="KW-1185">Reference proteome</keyword>
<evidence type="ECO:0000256" key="3">
    <source>
        <dbReference type="ARBA" id="ARBA00022692"/>
    </source>
</evidence>
<proteinExistence type="inferred from homology"/>
<dbReference type="OMA" id="IMMRRVH"/>
<dbReference type="GO" id="GO:0016020">
    <property type="term" value="C:membrane"/>
    <property type="evidence" value="ECO:0007669"/>
    <property type="project" value="UniProtKB-SubCell"/>
</dbReference>
<keyword evidence="5 6" id="KW-0472">Membrane</keyword>
<dbReference type="Pfam" id="PF06388">
    <property type="entry name" value="DUF1075"/>
    <property type="match status" value="1"/>
</dbReference>
<comment type="caution">
    <text evidence="7">The sequence shown here is derived from an EMBL/GenBank/DDBJ whole genome shotgun (WGS) entry which is preliminary data.</text>
</comment>
<keyword evidence="3 6" id="KW-0812">Transmembrane</keyword>
<dbReference type="PANTHER" id="PTHR13674">
    <property type="entry name" value="GROWTH AND TRANSFORMATION-DEPENDENT PROTEIN"/>
    <property type="match status" value="1"/>
</dbReference>